<gene>
    <name evidence="5" type="ORF">TGGT1_216740B</name>
</gene>
<dbReference type="GO" id="GO:0000166">
    <property type="term" value="F:nucleotide binding"/>
    <property type="evidence" value="ECO:0007669"/>
    <property type="project" value="UniProtKB-KW"/>
</dbReference>
<reference evidence="5 6" key="2">
    <citation type="submission" date="2013-05" db="EMBL/GenBank/DDBJ databases">
        <authorList>
            <person name="Sibley D."/>
            <person name="Venepally P."/>
            <person name="Karamycheva S."/>
            <person name="Hadjithomas M."/>
            <person name="Khan A."/>
            <person name="Brunk B."/>
            <person name="Roos D."/>
            <person name="Caler E."/>
            <person name="Lorenzi H."/>
        </authorList>
    </citation>
    <scope>NUCLEOTIDE SEQUENCE [LARGE SCALE GENOMIC DNA]</scope>
    <source>
        <strain evidence="5 6">GT1</strain>
    </source>
</reference>
<keyword evidence="4" id="KW-0547">Nucleotide-binding</keyword>
<dbReference type="Gene3D" id="2.40.30.30">
    <property type="entry name" value="Riboflavin kinase-like"/>
    <property type="match status" value="1"/>
</dbReference>
<reference evidence="5 6" key="1">
    <citation type="submission" date="2006-05" db="EMBL/GenBank/DDBJ databases">
        <authorList>
            <person name="Paulsen I."/>
        </authorList>
    </citation>
    <scope>NUCLEOTIDE SEQUENCE [LARGE SCALE GENOMIC DNA]</scope>
    <source>
        <strain evidence="5 6">GT1</strain>
    </source>
</reference>
<comment type="caution">
    <text evidence="5">The sequence shown here is derived from an EMBL/GenBank/DDBJ whole genome shotgun (WGS) entry which is preliminary data.</text>
</comment>
<dbReference type="OrthoDB" id="276388at2759"/>
<dbReference type="UniPathway" id="UPA00276">
    <property type="reaction ID" value="UER00406"/>
</dbReference>
<keyword evidence="2" id="KW-0288">FMN</keyword>
<dbReference type="VEuPathDB" id="ToxoDB:TGGT1_216740B"/>
<feature type="non-terminal residue" evidence="5">
    <location>
        <position position="1"/>
    </location>
</feature>
<dbReference type="InterPro" id="IPR023465">
    <property type="entry name" value="Riboflavin_kinase_dom_sf"/>
</dbReference>
<dbReference type="AlphaFoldDB" id="S7W0N0"/>
<dbReference type="GO" id="GO:0009398">
    <property type="term" value="P:FMN biosynthetic process"/>
    <property type="evidence" value="ECO:0007669"/>
    <property type="project" value="UniProtKB-UniPathway"/>
</dbReference>
<evidence type="ECO:0000313" key="6">
    <source>
        <dbReference type="Proteomes" id="UP000005641"/>
    </source>
</evidence>
<dbReference type="EC" id="2.7.1.26" evidence="5"/>
<evidence type="ECO:0000256" key="2">
    <source>
        <dbReference type="ARBA" id="ARBA00022643"/>
    </source>
</evidence>
<evidence type="ECO:0000313" key="5">
    <source>
        <dbReference type="EMBL" id="EPR58668.1"/>
    </source>
</evidence>
<dbReference type="Proteomes" id="UP000005641">
    <property type="component" value="Unassembled WGS sequence"/>
</dbReference>
<dbReference type="EMBL" id="AAQM03000258">
    <property type="protein sequence ID" value="EPR58668.1"/>
    <property type="molecule type" value="Genomic_DNA"/>
</dbReference>
<dbReference type="GO" id="GO:0009231">
    <property type="term" value="P:riboflavin biosynthetic process"/>
    <property type="evidence" value="ECO:0007669"/>
    <property type="project" value="InterPro"/>
</dbReference>
<evidence type="ECO:0000256" key="1">
    <source>
        <dbReference type="ARBA" id="ARBA00022630"/>
    </source>
</evidence>
<keyword evidence="3 5" id="KW-0808">Transferase</keyword>
<proteinExistence type="predicted"/>
<dbReference type="GO" id="GO:0008531">
    <property type="term" value="F:riboflavin kinase activity"/>
    <property type="evidence" value="ECO:0007669"/>
    <property type="project" value="UniProtKB-EC"/>
</dbReference>
<organism evidence="5 6">
    <name type="scientific">Toxoplasma gondii (strain ATCC 50853 / GT1)</name>
    <dbReference type="NCBI Taxonomy" id="507601"/>
    <lineage>
        <taxon>Eukaryota</taxon>
        <taxon>Sar</taxon>
        <taxon>Alveolata</taxon>
        <taxon>Apicomplexa</taxon>
        <taxon>Conoidasida</taxon>
        <taxon>Coccidia</taxon>
        <taxon>Eucoccidiorida</taxon>
        <taxon>Eimeriorina</taxon>
        <taxon>Sarcocystidae</taxon>
        <taxon>Toxoplasma</taxon>
    </lineage>
</organism>
<name>S7W0N0_TOXGG</name>
<dbReference type="SUPFAM" id="SSF82114">
    <property type="entry name" value="Riboflavin kinase-like"/>
    <property type="match status" value="1"/>
</dbReference>
<keyword evidence="1" id="KW-0285">Flavoprotein</keyword>
<keyword evidence="5" id="KW-0418">Kinase</keyword>
<evidence type="ECO:0000256" key="4">
    <source>
        <dbReference type="ARBA" id="ARBA00022741"/>
    </source>
</evidence>
<evidence type="ECO:0000256" key="3">
    <source>
        <dbReference type="ARBA" id="ARBA00022679"/>
    </source>
</evidence>
<sequence>EPYIYHEFDEDFVGSPITVLVTGFLRSEAAFSSFGERSGRDEASQVAL</sequence>
<protein>
    <submittedName>
        <fullName evidence="5">Riboflavin kinase</fullName>
        <ecNumber evidence="5">2.7.1.26</ecNumber>
    </submittedName>
</protein>
<accession>S7W0N0</accession>